<comment type="caution">
    <text evidence="13">The sequence shown here is derived from an EMBL/GenBank/DDBJ whole genome shotgun (WGS) entry which is preliminary data.</text>
</comment>
<evidence type="ECO:0000256" key="11">
    <source>
        <dbReference type="RuleBase" id="RU004241"/>
    </source>
</evidence>
<keyword evidence="3 13" id="KW-0575">Peroxidase</keyword>
<dbReference type="EMBL" id="JAUIZM010000003">
    <property type="protein sequence ID" value="KAK1394778.1"/>
    <property type="molecule type" value="Genomic_DNA"/>
</dbReference>
<evidence type="ECO:0000256" key="7">
    <source>
        <dbReference type="ARBA" id="ARBA00023002"/>
    </source>
</evidence>
<reference evidence="13" key="2">
    <citation type="submission" date="2023-05" db="EMBL/GenBank/DDBJ databases">
        <authorList>
            <person name="Schelkunov M.I."/>
        </authorList>
    </citation>
    <scope>NUCLEOTIDE SEQUENCE</scope>
    <source>
        <strain evidence="13">Hsosn_3</strain>
        <tissue evidence="13">Leaf</tissue>
    </source>
</reference>
<dbReference type="PROSITE" id="PS50873">
    <property type="entry name" value="PEROXIDASE_4"/>
    <property type="match status" value="1"/>
</dbReference>
<evidence type="ECO:0000256" key="5">
    <source>
        <dbReference type="ARBA" id="ARBA00022723"/>
    </source>
</evidence>
<dbReference type="AlphaFoldDB" id="A0AAD8J0N4"/>
<evidence type="ECO:0000256" key="4">
    <source>
        <dbReference type="ARBA" id="ARBA00022617"/>
    </source>
</evidence>
<evidence type="ECO:0000313" key="14">
    <source>
        <dbReference type="Proteomes" id="UP001237642"/>
    </source>
</evidence>
<dbReference type="SUPFAM" id="SSF48113">
    <property type="entry name" value="Heme-dependent peroxidases"/>
    <property type="match status" value="1"/>
</dbReference>
<evidence type="ECO:0000259" key="12">
    <source>
        <dbReference type="PROSITE" id="PS50873"/>
    </source>
</evidence>
<feature type="binding site" evidence="10">
    <location>
        <position position="66"/>
    </location>
    <ligand>
        <name>Ca(2+)</name>
        <dbReference type="ChEBI" id="CHEBI:29108"/>
        <label>2</label>
    </ligand>
</feature>
<keyword evidence="9" id="KW-1015">Disulfide bond</keyword>
<name>A0AAD8J0N4_9APIA</name>
<dbReference type="Proteomes" id="UP001237642">
    <property type="component" value="Unassembled WGS sequence"/>
</dbReference>
<organism evidence="13 14">
    <name type="scientific">Heracleum sosnowskyi</name>
    <dbReference type="NCBI Taxonomy" id="360622"/>
    <lineage>
        <taxon>Eukaryota</taxon>
        <taxon>Viridiplantae</taxon>
        <taxon>Streptophyta</taxon>
        <taxon>Embryophyta</taxon>
        <taxon>Tracheophyta</taxon>
        <taxon>Spermatophyta</taxon>
        <taxon>Magnoliopsida</taxon>
        <taxon>eudicotyledons</taxon>
        <taxon>Gunneridae</taxon>
        <taxon>Pentapetalae</taxon>
        <taxon>asterids</taxon>
        <taxon>campanulids</taxon>
        <taxon>Apiales</taxon>
        <taxon>Apiaceae</taxon>
        <taxon>Apioideae</taxon>
        <taxon>apioid superclade</taxon>
        <taxon>Tordylieae</taxon>
        <taxon>Tordyliinae</taxon>
        <taxon>Heracleum</taxon>
    </lineage>
</organism>
<evidence type="ECO:0000256" key="2">
    <source>
        <dbReference type="ARBA" id="ARBA00012313"/>
    </source>
</evidence>
<dbReference type="GO" id="GO:0046872">
    <property type="term" value="F:metal ion binding"/>
    <property type="evidence" value="ECO:0007669"/>
    <property type="project" value="UniProtKB-KW"/>
</dbReference>
<feature type="domain" description="Plant heme peroxidase family profile" evidence="12">
    <location>
        <begin position="1"/>
        <end position="138"/>
    </location>
</feature>
<keyword evidence="14" id="KW-1185">Reference proteome</keyword>
<dbReference type="InterPro" id="IPR002016">
    <property type="entry name" value="Haem_peroxidase"/>
</dbReference>
<keyword evidence="4" id="KW-0349">Heme</keyword>
<evidence type="ECO:0000256" key="1">
    <source>
        <dbReference type="ARBA" id="ARBA00000189"/>
    </source>
</evidence>
<keyword evidence="6 10" id="KW-0106">Calcium</keyword>
<reference evidence="13" key="1">
    <citation type="submission" date="2023-02" db="EMBL/GenBank/DDBJ databases">
        <title>Genome of toxic invasive species Heracleum sosnowskyi carries increased number of genes despite the absence of recent whole-genome duplications.</title>
        <authorList>
            <person name="Schelkunov M."/>
            <person name="Shtratnikova V."/>
            <person name="Makarenko M."/>
            <person name="Klepikova A."/>
            <person name="Omelchenko D."/>
            <person name="Novikova G."/>
            <person name="Obukhova E."/>
            <person name="Bogdanov V."/>
            <person name="Penin A."/>
            <person name="Logacheva M."/>
        </authorList>
    </citation>
    <scope>NUCLEOTIDE SEQUENCE</scope>
    <source>
        <strain evidence="13">Hsosn_3</strain>
        <tissue evidence="13">Leaf</tissue>
    </source>
</reference>
<dbReference type="Pfam" id="PF00141">
    <property type="entry name" value="peroxidase"/>
    <property type="match status" value="1"/>
</dbReference>
<feature type="binding site" evidence="10">
    <location>
        <position position="61"/>
    </location>
    <ligand>
        <name>Ca(2+)</name>
        <dbReference type="ChEBI" id="CHEBI:29108"/>
        <label>2</label>
    </ligand>
</feature>
<dbReference type="PANTHER" id="PTHR31517">
    <property type="match status" value="1"/>
</dbReference>
<comment type="cofactor">
    <cofactor evidence="10">
        <name>heme b</name>
        <dbReference type="ChEBI" id="CHEBI:60344"/>
    </cofactor>
    <text evidence="10">Binds 1 heme b (iron(II)-protoporphyrin IX) group per subunit.</text>
</comment>
<dbReference type="GO" id="GO:0020037">
    <property type="term" value="F:heme binding"/>
    <property type="evidence" value="ECO:0007669"/>
    <property type="project" value="InterPro"/>
</dbReference>
<dbReference type="FunFam" id="1.10.420.10:FF:000001">
    <property type="entry name" value="Peroxidase"/>
    <property type="match status" value="1"/>
</dbReference>
<evidence type="ECO:0000256" key="10">
    <source>
        <dbReference type="PIRSR" id="PIRSR600823-3"/>
    </source>
</evidence>
<gene>
    <name evidence="13" type="ORF">POM88_013834</name>
</gene>
<comment type="similarity">
    <text evidence="11">Belongs to the peroxidase family.</text>
</comment>
<comment type="cofactor">
    <cofactor evidence="10">
        <name>Ca(2+)</name>
        <dbReference type="ChEBI" id="CHEBI:29108"/>
    </cofactor>
    <text evidence="10">Binds 2 calcium ions per subunit.</text>
</comment>
<dbReference type="PANTHER" id="PTHR31517:SF89">
    <property type="entry name" value="PEROXIDASE"/>
    <property type="match status" value="1"/>
</dbReference>
<keyword evidence="7" id="KW-0560">Oxidoreductase</keyword>
<dbReference type="PRINTS" id="PR00461">
    <property type="entry name" value="PLPEROXIDASE"/>
</dbReference>
<feature type="binding site" evidence="10">
    <location>
        <position position="58"/>
    </location>
    <ligand>
        <name>Ca(2+)</name>
        <dbReference type="ChEBI" id="CHEBI:29108"/>
        <label>2</label>
    </ligand>
</feature>
<accession>A0AAD8J0N4</accession>
<dbReference type="EC" id="1.11.1.7" evidence="2"/>
<comment type="catalytic activity">
    <reaction evidence="1">
        <text>2 a phenolic donor + H2O2 = 2 a phenolic radical donor + 2 H2O</text>
        <dbReference type="Rhea" id="RHEA:56136"/>
        <dbReference type="ChEBI" id="CHEBI:15377"/>
        <dbReference type="ChEBI" id="CHEBI:16240"/>
        <dbReference type="ChEBI" id="CHEBI:139520"/>
        <dbReference type="ChEBI" id="CHEBI:139521"/>
        <dbReference type="EC" id="1.11.1.7"/>
    </reaction>
</comment>
<evidence type="ECO:0000256" key="6">
    <source>
        <dbReference type="ARBA" id="ARBA00022837"/>
    </source>
</evidence>
<evidence type="ECO:0000256" key="9">
    <source>
        <dbReference type="ARBA" id="ARBA00023157"/>
    </source>
</evidence>
<feature type="binding site" description="axial binding residue" evidence="10">
    <location>
        <position position="8"/>
    </location>
    <ligand>
        <name>heme b</name>
        <dbReference type="ChEBI" id="CHEBI:60344"/>
    </ligand>
    <ligandPart>
        <name>Fe</name>
        <dbReference type="ChEBI" id="CHEBI:18248"/>
    </ligandPart>
</feature>
<evidence type="ECO:0000256" key="8">
    <source>
        <dbReference type="ARBA" id="ARBA00023004"/>
    </source>
</evidence>
<dbReference type="Gene3D" id="1.10.420.10">
    <property type="entry name" value="Peroxidase, domain 2"/>
    <property type="match status" value="1"/>
</dbReference>
<sequence length="138" mass="15583">MTALSGAHSIGLSQRSTFSSRLYRFNSRHPQDPTLDFKFANFQKKKCPDNSTNSVDLDSVTPYRLDNQYYRNLKRNMGLLTSDQVLASSPLTANIVKKYIDNPEVWVKDFAEVMVHLGNLGVLTGTKGEIQNKCGFVY</sequence>
<dbReference type="GO" id="GO:0140825">
    <property type="term" value="F:lactoperoxidase activity"/>
    <property type="evidence" value="ECO:0007669"/>
    <property type="project" value="UniProtKB-EC"/>
</dbReference>
<evidence type="ECO:0000313" key="13">
    <source>
        <dbReference type="EMBL" id="KAK1394778.1"/>
    </source>
</evidence>
<dbReference type="InterPro" id="IPR000823">
    <property type="entry name" value="Peroxidase_pln"/>
</dbReference>
<keyword evidence="8 10" id="KW-0408">Iron</keyword>
<proteinExistence type="inferred from homology"/>
<evidence type="ECO:0000256" key="3">
    <source>
        <dbReference type="ARBA" id="ARBA00022559"/>
    </source>
</evidence>
<protein>
    <recommendedName>
        <fullName evidence="2">peroxidase</fullName>
        <ecNumber evidence="2">1.11.1.7</ecNumber>
    </recommendedName>
</protein>
<keyword evidence="5 10" id="KW-0479">Metal-binding</keyword>
<dbReference type="GO" id="GO:0006979">
    <property type="term" value="P:response to oxidative stress"/>
    <property type="evidence" value="ECO:0007669"/>
    <property type="project" value="InterPro"/>
</dbReference>
<dbReference type="InterPro" id="IPR010255">
    <property type="entry name" value="Haem_peroxidase_sf"/>
</dbReference>